<keyword evidence="3" id="KW-1185">Reference proteome</keyword>
<accession>E9G842</accession>
<dbReference type="KEGG" id="dpx:DAPPUDRAFT_314603"/>
<evidence type="ECO:0000313" key="3">
    <source>
        <dbReference type="Proteomes" id="UP000000305"/>
    </source>
</evidence>
<dbReference type="EMBL" id="GL732534">
    <property type="protein sequence ID" value="EFX84750.1"/>
    <property type="molecule type" value="Genomic_DNA"/>
</dbReference>
<gene>
    <name evidence="2" type="ORF">DAPPUDRAFT_314603</name>
</gene>
<keyword evidence="1" id="KW-1133">Transmembrane helix</keyword>
<dbReference type="HOGENOM" id="CLU_3052422_0_0_1"/>
<dbReference type="InParanoid" id="E9G842"/>
<evidence type="ECO:0000256" key="1">
    <source>
        <dbReference type="SAM" id="Phobius"/>
    </source>
</evidence>
<name>E9G842_DAPPU</name>
<organism evidence="2 3">
    <name type="scientific">Daphnia pulex</name>
    <name type="common">Water flea</name>
    <dbReference type="NCBI Taxonomy" id="6669"/>
    <lineage>
        <taxon>Eukaryota</taxon>
        <taxon>Metazoa</taxon>
        <taxon>Ecdysozoa</taxon>
        <taxon>Arthropoda</taxon>
        <taxon>Crustacea</taxon>
        <taxon>Branchiopoda</taxon>
        <taxon>Diplostraca</taxon>
        <taxon>Cladocera</taxon>
        <taxon>Anomopoda</taxon>
        <taxon>Daphniidae</taxon>
        <taxon>Daphnia</taxon>
    </lineage>
</organism>
<reference evidence="2 3" key="1">
    <citation type="journal article" date="2011" name="Science">
        <title>The ecoresponsive genome of Daphnia pulex.</title>
        <authorList>
            <person name="Colbourne J.K."/>
            <person name="Pfrender M.E."/>
            <person name="Gilbert D."/>
            <person name="Thomas W.K."/>
            <person name="Tucker A."/>
            <person name="Oakley T.H."/>
            <person name="Tokishita S."/>
            <person name="Aerts A."/>
            <person name="Arnold G.J."/>
            <person name="Basu M.K."/>
            <person name="Bauer D.J."/>
            <person name="Caceres C.E."/>
            <person name="Carmel L."/>
            <person name="Casola C."/>
            <person name="Choi J.H."/>
            <person name="Detter J.C."/>
            <person name="Dong Q."/>
            <person name="Dusheyko S."/>
            <person name="Eads B.D."/>
            <person name="Frohlich T."/>
            <person name="Geiler-Samerotte K.A."/>
            <person name="Gerlach D."/>
            <person name="Hatcher P."/>
            <person name="Jogdeo S."/>
            <person name="Krijgsveld J."/>
            <person name="Kriventseva E.V."/>
            <person name="Kultz D."/>
            <person name="Laforsch C."/>
            <person name="Lindquist E."/>
            <person name="Lopez J."/>
            <person name="Manak J.R."/>
            <person name="Muller J."/>
            <person name="Pangilinan J."/>
            <person name="Patwardhan R.P."/>
            <person name="Pitluck S."/>
            <person name="Pritham E.J."/>
            <person name="Rechtsteiner A."/>
            <person name="Rho M."/>
            <person name="Rogozin I.B."/>
            <person name="Sakarya O."/>
            <person name="Salamov A."/>
            <person name="Schaack S."/>
            <person name="Shapiro H."/>
            <person name="Shiga Y."/>
            <person name="Skalitzky C."/>
            <person name="Smith Z."/>
            <person name="Souvorov A."/>
            <person name="Sung W."/>
            <person name="Tang Z."/>
            <person name="Tsuchiya D."/>
            <person name="Tu H."/>
            <person name="Vos H."/>
            <person name="Wang M."/>
            <person name="Wolf Y.I."/>
            <person name="Yamagata H."/>
            <person name="Yamada T."/>
            <person name="Ye Y."/>
            <person name="Shaw J.R."/>
            <person name="Andrews J."/>
            <person name="Crease T.J."/>
            <person name="Tang H."/>
            <person name="Lucas S.M."/>
            <person name="Robertson H.M."/>
            <person name="Bork P."/>
            <person name="Koonin E.V."/>
            <person name="Zdobnov E.M."/>
            <person name="Grigoriev I.V."/>
            <person name="Lynch M."/>
            <person name="Boore J.L."/>
        </authorList>
    </citation>
    <scope>NUCLEOTIDE SEQUENCE [LARGE SCALE GENOMIC DNA]</scope>
</reference>
<dbReference type="Proteomes" id="UP000000305">
    <property type="component" value="Unassembled WGS sequence"/>
</dbReference>
<sequence length="54" mass="6382">MDTAWIVLIFLMVSWICPKIYLSVFAILQLILTWPVQKGLAWFQNIKLEPRMDS</sequence>
<proteinExistence type="predicted"/>
<keyword evidence="1" id="KW-0812">Transmembrane</keyword>
<feature type="transmembrane region" description="Helical" evidence="1">
    <location>
        <begin position="6"/>
        <end position="32"/>
    </location>
</feature>
<keyword evidence="1" id="KW-0472">Membrane</keyword>
<protein>
    <submittedName>
        <fullName evidence="2">Uncharacterized protein</fullName>
    </submittedName>
</protein>
<evidence type="ECO:0000313" key="2">
    <source>
        <dbReference type="EMBL" id="EFX84750.1"/>
    </source>
</evidence>
<dbReference type="AlphaFoldDB" id="E9G842"/>